<evidence type="ECO:0000259" key="7">
    <source>
        <dbReference type="Pfam" id="PF07638"/>
    </source>
</evidence>
<dbReference type="InterPro" id="IPR014284">
    <property type="entry name" value="RNA_pol_sigma-70_dom"/>
</dbReference>
<comment type="caution">
    <text evidence="8">The sequence shown here is derived from an EMBL/GenBank/DDBJ whole genome shotgun (WGS) entry which is preliminary data.</text>
</comment>
<evidence type="ECO:0000313" key="8">
    <source>
        <dbReference type="EMBL" id="TQL81494.1"/>
    </source>
</evidence>
<dbReference type="Pfam" id="PF04542">
    <property type="entry name" value="Sigma70_r2"/>
    <property type="match status" value="1"/>
</dbReference>
<dbReference type="SUPFAM" id="SSF88946">
    <property type="entry name" value="Sigma2 domain of RNA polymerase sigma factors"/>
    <property type="match status" value="1"/>
</dbReference>
<organism evidence="8 9">
    <name type="scientific">Microbacterium saperdae</name>
    <dbReference type="NCBI Taxonomy" id="69368"/>
    <lineage>
        <taxon>Bacteria</taxon>
        <taxon>Bacillati</taxon>
        <taxon>Actinomycetota</taxon>
        <taxon>Actinomycetes</taxon>
        <taxon>Micrococcales</taxon>
        <taxon>Microbacteriaceae</taxon>
        <taxon>Microbacterium</taxon>
    </lineage>
</organism>
<evidence type="ECO:0000256" key="4">
    <source>
        <dbReference type="ARBA" id="ARBA00023163"/>
    </source>
</evidence>
<gene>
    <name evidence="8" type="ORF">FB560_2966</name>
</gene>
<reference evidence="8 9" key="1">
    <citation type="submission" date="2019-06" db="EMBL/GenBank/DDBJ databases">
        <title>Sequencing the genomes of 1000 actinobacteria strains.</title>
        <authorList>
            <person name="Klenk H.-P."/>
        </authorList>
    </citation>
    <scope>NUCLEOTIDE SEQUENCE [LARGE SCALE GENOMIC DNA]</scope>
    <source>
        <strain evidence="8 9">DSM 20169</strain>
    </source>
</reference>
<evidence type="ECO:0000256" key="5">
    <source>
        <dbReference type="SAM" id="MobiDB-lite"/>
    </source>
</evidence>
<protein>
    <submittedName>
        <fullName evidence="8">RNA polymerase sigma-70 factor (ECF subfamily)</fullName>
    </submittedName>
</protein>
<dbReference type="Proteomes" id="UP000317209">
    <property type="component" value="Unassembled WGS sequence"/>
</dbReference>
<dbReference type="NCBIfam" id="TIGR02937">
    <property type="entry name" value="sigma70-ECF"/>
    <property type="match status" value="1"/>
</dbReference>
<proteinExistence type="inferred from homology"/>
<evidence type="ECO:0000256" key="3">
    <source>
        <dbReference type="ARBA" id="ARBA00023082"/>
    </source>
</evidence>
<dbReference type="InterPro" id="IPR053812">
    <property type="entry name" value="HTH_Sigma70_ECF-like"/>
</dbReference>
<feature type="domain" description="RNA polymerase sigma-70 region 2" evidence="6">
    <location>
        <begin position="26"/>
        <end position="92"/>
    </location>
</feature>
<dbReference type="InterPro" id="IPR013324">
    <property type="entry name" value="RNA_pol_sigma_r3/r4-like"/>
</dbReference>
<name>A0A543B9I2_9MICO</name>
<feature type="region of interest" description="Disordered" evidence="5">
    <location>
        <begin position="99"/>
        <end position="118"/>
    </location>
</feature>
<dbReference type="Gene3D" id="1.10.1740.10">
    <property type="match status" value="1"/>
</dbReference>
<keyword evidence="4" id="KW-0804">Transcription</keyword>
<dbReference type="InterPro" id="IPR007627">
    <property type="entry name" value="RNA_pol_sigma70_r2"/>
</dbReference>
<sequence>MEALDDQALWQRLVAGDAHAFGTVWDRHRDRVFRHLIAAGNSPSDAEDLTAAAFLELWRRRAAVRFVEGSLLPWLLVTAQNVHRNASRARRRYRSFLDRLPHPEPEPDPAELIAERDSPRARQVRAVLSTSRAQDRHLAVLTTLEGFTVREAAAAIGISESAAKMRLSRLRARLSQALLDPARTEGTPS</sequence>
<comment type="similarity">
    <text evidence="1">Belongs to the sigma-70 factor family. ECF subfamily.</text>
</comment>
<dbReference type="GO" id="GO:0016987">
    <property type="term" value="F:sigma factor activity"/>
    <property type="evidence" value="ECO:0007669"/>
    <property type="project" value="UniProtKB-KW"/>
</dbReference>
<dbReference type="SUPFAM" id="SSF88659">
    <property type="entry name" value="Sigma3 and sigma4 domains of RNA polymerase sigma factors"/>
    <property type="match status" value="1"/>
</dbReference>
<dbReference type="GO" id="GO:0006352">
    <property type="term" value="P:DNA-templated transcription initiation"/>
    <property type="evidence" value="ECO:0007669"/>
    <property type="project" value="InterPro"/>
</dbReference>
<keyword evidence="2" id="KW-0805">Transcription regulation</keyword>
<dbReference type="PANTHER" id="PTHR43133">
    <property type="entry name" value="RNA POLYMERASE ECF-TYPE SIGMA FACTO"/>
    <property type="match status" value="1"/>
</dbReference>
<evidence type="ECO:0000313" key="9">
    <source>
        <dbReference type="Proteomes" id="UP000317209"/>
    </source>
</evidence>
<dbReference type="Pfam" id="PF07638">
    <property type="entry name" value="Sigma70_ECF"/>
    <property type="match status" value="1"/>
</dbReference>
<keyword evidence="9" id="KW-1185">Reference proteome</keyword>
<feature type="domain" description="RNA polymerase sigma-70 ECF-like HTH" evidence="7">
    <location>
        <begin position="127"/>
        <end position="178"/>
    </location>
</feature>
<evidence type="ECO:0000256" key="1">
    <source>
        <dbReference type="ARBA" id="ARBA00010641"/>
    </source>
</evidence>
<dbReference type="PANTHER" id="PTHR43133:SF25">
    <property type="entry name" value="RNA POLYMERASE SIGMA FACTOR RFAY-RELATED"/>
    <property type="match status" value="1"/>
</dbReference>
<evidence type="ECO:0000259" key="6">
    <source>
        <dbReference type="Pfam" id="PF04542"/>
    </source>
</evidence>
<evidence type="ECO:0000256" key="2">
    <source>
        <dbReference type="ARBA" id="ARBA00023015"/>
    </source>
</evidence>
<dbReference type="Gene3D" id="1.10.10.10">
    <property type="entry name" value="Winged helix-like DNA-binding domain superfamily/Winged helix DNA-binding domain"/>
    <property type="match status" value="1"/>
</dbReference>
<dbReference type="InterPro" id="IPR036388">
    <property type="entry name" value="WH-like_DNA-bd_sf"/>
</dbReference>
<dbReference type="AlphaFoldDB" id="A0A543B9I2"/>
<dbReference type="RefSeq" id="WP_211349994.1">
    <property type="nucleotide sequence ID" value="NZ_VFOX01000002.1"/>
</dbReference>
<dbReference type="EMBL" id="VFOX01000002">
    <property type="protein sequence ID" value="TQL81494.1"/>
    <property type="molecule type" value="Genomic_DNA"/>
</dbReference>
<dbReference type="InterPro" id="IPR013325">
    <property type="entry name" value="RNA_pol_sigma_r2"/>
</dbReference>
<accession>A0A543B9I2</accession>
<keyword evidence="3" id="KW-0731">Sigma factor</keyword>
<dbReference type="InterPro" id="IPR039425">
    <property type="entry name" value="RNA_pol_sigma-70-like"/>
</dbReference>